<dbReference type="SMART" id="SM00567">
    <property type="entry name" value="EZ_HEAT"/>
    <property type="match status" value="13"/>
</dbReference>
<reference evidence="1" key="1">
    <citation type="journal article" date="2015" name="Nature">
        <title>Complex archaea that bridge the gap between prokaryotes and eukaryotes.</title>
        <authorList>
            <person name="Spang A."/>
            <person name="Saw J.H."/>
            <person name="Jorgensen S.L."/>
            <person name="Zaremba-Niedzwiedzka K."/>
            <person name="Martijn J."/>
            <person name="Lind A.E."/>
            <person name="van Eijk R."/>
            <person name="Schleper C."/>
            <person name="Guy L."/>
            <person name="Ettema T.J."/>
        </authorList>
    </citation>
    <scope>NUCLEOTIDE SEQUENCE</scope>
</reference>
<proteinExistence type="predicted"/>
<evidence type="ECO:0008006" key="2">
    <source>
        <dbReference type="Google" id="ProtNLM"/>
    </source>
</evidence>
<dbReference type="SUPFAM" id="SSF48371">
    <property type="entry name" value="ARM repeat"/>
    <property type="match status" value="1"/>
</dbReference>
<dbReference type="InterPro" id="IPR004155">
    <property type="entry name" value="PBS_lyase_HEAT"/>
</dbReference>
<dbReference type="Pfam" id="PF03130">
    <property type="entry name" value="HEAT_PBS"/>
    <property type="match status" value="1"/>
</dbReference>
<dbReference type="EMBL" id="LAZR01018825">
    <property type="protein sequence ID" value="KKL94834.1"/>
    <property type="molecule type" value="Genomic_DNA"/>
</dbReference>
<dbReference type="GO" id="GO:0016491">
    <property type="term" value="F:oxidoreductase activity"/>
    <property type="evidence" value="ECO:0007669"/>
    <property type="project" value="TreeGrafter"/>
</dbReference>
<dbReference type="PANTHER" id="PTHR12697">
    <property type="entry name" value="PBS LYASE HEAT-LIKE PROTEIN"/>
    <property type="match status" value="1"/>
</dbReference>
<dbReference type="PANTHER" id="PTHR12697:SF5">
    <property type="entry name" value="DEOXYHYPUSINE HYDROXYLASE"/>
    <property type="match status" value="1"/>
</dbReference>
<dbReference type="InterPro" id="IPR016024">
    <property type="entry name" value="ARM-type_fold"/>
</dbReference>
<name>A0A0F9G7M4_9ZZZZ</name>
<gene>
    <name evidence="1" type="ORF">LCGC14_1860700</name>
</gene>
<dbReference type="InterPro" id="IPR011989">
    <property type="entry name" value="ARM-like"/>
</dbReference>
<dbReference type="AlphaFoldDB" id="A0A0F9G7M4"/>
<sequence>MGGLGNIKMKPKLISLFLLVGVVPLAAVGFLSSKLSSNALNNALDIIEVTGLALRNIGTPAVKLLTTMLQHQNAFVQGEAADSLGQIKDPMALEPLIEALKNEDCLVRSNAVKALGHIRDPRAVEPLTEMLKDKNCDTTATVAEALGRIKDPKALQPLIEVLKNKNNKPRSREKAAEALGKISDASVSQLLIEMLKGKDCYVRAGASKALGLIKDRRAVQPLITVLKAKKCNITGTVAEALGRIKDPRAVEPLIIALKERYTPVAITKALGNIGSSAVEPLITTLQDNNESCNTRAKAAMALGYTKDRRAVHALIVALSDDCRIFVRAKAAEALGQIKDPKAAEPLIEVLEHEDEDSKPLSSATEALGYLKDPKAVQPLIEILRSPRWIPYSVTEALGKIGMPAMEPLIEVLQDDNERCVARSRAATALGYINGFKAVGPLIAGLKDKKCDISRSVAEALGKIGDTQAINPLVNKLTYWNSNEIVAEALSRLGWKPQSVYDKVHLWVARRWGGVLKMNWPFTKKVLLEDIESDYHAFENALFTFIAIGKEQIIPILIDKLDTVGNKAIAEAYLNCGHAELEEAARAWAAKHDFSVKAGTGSEPVKWGSF</sequence>
<evidence type="ECO:0000313" key="1">
    <source>
        <dbReference type="EMBL" id="KKL94834.1"/>
    </source>
</evidence>
<dbReference type="Gene3D" id="1.25.10.10">
    <property type="entry name" value="Leucine-rich Repeat Variant"/>
    <property type="match status" value="3"/>
</dbReference>
<comment type="caution">
    <text evidence="1">The sequence shown here is derived from an EMBL/GenBank/DDBJ whole genome shotgun (WGS) entry which is preliminary data.</text>
</comment>
<dbReference type="Pfam" id="PF13646">
    <property type="entry name" value="HEAT_2"/>
    <property type="match status" value="4"/>
</dbReference>
<protein>
    <recommendedName>
        <fullName evidence="2">HEAT repeat domain-containing protein</fullName>
    </recommendedName>
</protein>
<accession>A0A0F9G7M4</accession>
<organism evidence="1">
    <name type="scientific">marine sediment metagenome</name>
    <dbReference type="NCBI Taxonomy" id="412755"/>
    <lineage>
        <taxon>unclassified sequences</taxon>
        <taxon>metagenomes</taxon>
        <taxon>ecological metagenomes</taxon>
    </lineage>
</organism>